<dbReference type="RefSeq" id="WP_147438811.1">
    <property type="nucleotide sequence ID" value="NZ_JBCLPP010000035.1"/>
</dbReference>
<dbReference type="Proteomes" id="UP001565200">
    <property type="component" value="Unassembled WGS sequence"/>
</dbReference>
<feature type="transmembrane region" description="Helical" evidence="1">
    <location>
        <begin position="305"/>
        <end position="325"/>
    </location>
</feature>
<feature type="transmembrane region" description="Helical" evidence="1">
    <location>
        <begin position="256"/>
        <end position="273"/>
    </location>
</feature>
<evidence type="ECO:0008006" key="4">
    <source>
        <dbReference type="Google" id="ProtNLM"/>
    </source>
</evidence>
<feature type="transmembrane region" description="Helical" evidence="1">
    <location>
        <begin position="109"/>
        <end position="128"/>
    </location>
</feature>
<feature type="transmembrane region" description="Helical" evidence="1">
    <location>
        <begin position="84"/>
        <end position="103"/>
    </location>
</feature>
<dbReference type="EMBL" id="JBCLPP010000035">
    <property type="protein sequence ID" value="MEY8246164.1"/>
    <property type="molecule type" value="Genomic_DNA"/>
</dbReference>
<evidence type="ECO:0000313" key="2">
    <source>
        <dbReference type="EMBL" id="MEY8246164.1"/>
    </source>
</evidence>
<keyword evidence="1" id="KW-1133">Transmembrane helix</keyword>
<feature type="transmembrane region" description="Helical" evidence="1">
    <location>
        <begin position="178"/>
        <end position="200"/>
    </location>
</feature>
<evidence type="ECO:0000313" key="3">
    <source>
        <dbReference type="Proteomes" id="UP001565200"/>
    </source>
</evidence>
<reference evidence="2 3" key="1">
    <citation type="submission" date="2024-03" db="EMBL/GenBank/DDBJ databases">
        <title>Mouse gut bacterial collection (mGBC) of GemPharmatech.</title>
        <authorList>
            <person name="He Y."/>
            <person name="Dong L."/>
            <person name="Wu D."/>
            <person name="Gao X."/>
            <person name="Lin Z."/>
        </authorList>
    </citation>
    <scope>NUCLEOTIDE SEQUENCE [LARGE SCALE GENOMIC DNA]</scope>
    <source>
        <strain evidence="2 3">54-13</strain>
    </source>
</reference>
<keyword evidence="3" id="KW-1185">Reference proteome</keyword>
<comment type="caution">
    <text evidence="2">The sequence shown here is derived from an EMBL/GenBank/DDBJ whole genome shotgun (WGS) entry which is preliminary data.</text>
</comment>
<keyword evidence="1" id="KW-0812">Transmembrane</keyword>
<feature type="transmembrane region" description="Helical" evidence="1">
    <location>
        <begin position="221"/>
        <end position="244"/>
    </location>
</feature>
<sequence>MKEQELTAFLHSRYGFLLMLAASMAGTVTAYFAGDISPLTGNTGFGLPSANEWITGRGLSLGINLALNLGIAGTMLYMNRRFNIIRSVSMLLAGMFLIMQGALPSLMGQLYDGTLICFVVMLAVIPFFTTFQRTERTRRIFLSFCLLSFGSLTDYAYAAYILAFLIGTFQMQCFTFRGLLASLIGIIVPYWIMWGFGIISPDSFAMPEFVSIFKALDTREIALILVYTGVNLFLGMGFGIFNVIKIYGYNSRTRAYNGFWIVLSLVTVLLVIADYSHLVIYLPMLNCCTAIQIGHFFTINNMLRSYIGILSVIAIYVMLYIWNIAI</sequence>
<gene>
    <name evidence="2" type="ORF">AAK873_11125</name>
</gene>
<proteinExistence type="predicted"/>
<accession>A0ABV4CXN3</accession>
<protein>
    <recommendedName>
        <fullName evidence="4">DUF998 domain-containing protein</fullName>
    </recommendedName>
</protein>
<evidence type="ECO:0000256" key="1">
    <source>
        <dbReference type="SAM" id="Phobius"/>
    </source>
</evidence>
<feature type="transmembrane region" description="Helical" evidence="1">
    <location>
        <begin position="140"/>
        <end position="166"/>
    </location>
</feature>
<keyword evidence="1" id="KW-0472">Membrane</keyword>
<feature type="transmembrane region" description="Helical" evidence="1">
    <location>
        <begin position="12"/>
        <end position="34"/>
    </location>
</feature>
<name>A0ABV4CXN3_9BACT</name>
<feature type="transmembrane region" description="Helical" evidence="1">
    <location>
        <begin position="54"/>
        <end position="77"/>
    </location>
</feature>
<organism evidence="2 3">
    <name type="scientific">Heminiphilus faecis</name>
    <dbReference type="NCBI Taxonomy" id="2601703"/>
    <lineage>
        <taxon>Bacteria</taxon>
        <taxon>Pseudomonadati</taxon>
        <taxon>Bacteroidota</taxon>
        <taxon>Bacteroidia</taxon>
        <taxon>Bacteroidales</taxon>
        <taxon>Muribaculaceae</taxon>
        <taxon>Heminiphilus</taxon>
    </lineage>
</organism>